<evidence type="ECO:0000313" key="8">
    <source>
        <dbReference type="WBParaSite" id="PTRK_0000865000.1"/>
    </source>
</evidence>
<evidence type="ECO:0000256" key="2">
    <source>
        <dbReference type="ARBA" id="ARBA00008856"/>
    </source>
</evidence>
<evidence type="ECO:0000313" key="7">
    <source>
        <dbReference type="Proteomes" id="UP000038045"/>
    </source>
</evidence>
<organism evidence="7 8">
    <name type="scientific">Parastrongyloides trichosuri</name>
    <name type="common">Possum-specific nematode worm</name>
    <dbReference type="NCBI Taxonomy" id="131310"/>
    <lineage>
        <taxon>Eukaryota</taxon>
        <taxon>Metazoa</taxon>
        <taxon>Ecdysozoa</taxon>
        <taxon>Nematoda</taxon>
        <taxon>Chromadorea</taxon>
        <taxon>Rhabditida</taxon>
        <taxon>Tylenchina</taxon>
        <taxon>Panagrolaimomorpha</taxon>
        <taxon>Strongyloidoidea</taxon>
        <taxon>Strongyloididae</taxon>
        <taxon>Parastrongyloides</taxon>
    </lineage>
</organism>
<dbReference type="PANTHER" id="PTHR21422">
    <property type="entry name" value="RAB3 GTPASE-ACTIVATING PROTEIN CATALYTIC SUBUNIT"/>
    <property type="match status" value="1"/>
</dbReference>
<protein>
    <recommendedName>
        <fullName evidence="3">Rab3 GTPase-activating protein catalytic subunit</fullName>
    </recommendedName>
</protein>
<dbReference type="Pfam" id="PF13890">
    <property type="entry name" value="Rab3-GTPase_cat"/>
    <property type="match status" value="1"/>
</dbReference>
<accession>A0A0N4ZKL7</accession>
<sequence>MNCNTPKELVRSIVEKSKGVIFEEGIFNNRRRLDPLIGEIKGIIKKWNIKDTSNENIKLLGWKSKSEHIHYENKRLVMKYFFPKFDTNLTTKERCSFYNNSPFLVNEFGIFEFIVIYSEDGNDLLKEKEDINIILSCLNCCNISLPYFIQFKNNSKILFYGFQNYKGTKYEFKSYTLTTSKIDGEILQDYIDELPSINFYSIQYEYNYHKSYNYNFSISILLYLKYYSSIYMVLQNEDYKESLKLYMDLIKNFKLFIQMENANENIINSNFNMYSLNDENQLKWSCQVVFSDIQNRLLTSILKNVINLSTKFDKLQVKDIVKRYEEYCSEDNLLSTLYNSDIPEEEYVDSLMKLIEISKILYYKYESKKVVEHIFKFRKHTNRLKCNDEDILKIKNLLEKSKSAPLGSIVDIVSTTIIFILFNKKYGVLHASLFWKQFIKTLDTYYEKGISIPGMESDTSPNFSHSNFQQIMEYLQCCINLKNKWSKGDSIKKNNGRLIKSSLTLLHSPNENIYIPVLQEKPPQTEEMFNKELDKFIQATDNERLYKQLKFLISDMCSFKAANIDSCFEDFIRWYSPSDWIFNNTTKEYELSKRMSENDNVWRKSWNNSIPLSAFCQTKYFDDNKSWKEMIKYLRDITFKDMLILIFPTAFKGILNILLDGPRQFSDDIKGMLKNFSEKFVECTKSNDINNYTSFLETFNMLEDILERNSFVKYYFSNFKIMKDDTEYVKSLHSNMVSGNIFDIDCSNHGKIKNLIKKTFFKEEDKFVFDNQIPLIKRFIVCCSNSRLYISSSDYETKLYTKLSI</sequence>
<reference evidence="8" key="1">
    <citation type="submission" date="2017-02" db="UniProtKB">
        <authorList>
            <consortium name="WormBaseParasite"/>
        </authorList>
    </citation>
    <scope>IDENTIFICATION</scope>
</reference>
<dbReference type="GO" id="GO:0005737">
    <property type="term" value="C:cytoplasm"/>
    <property type="evidence" value="ECO:0007669"/>
    <property type="project" value="UniProtKB-SubCell"/>
</dbReference>
<evidence type="ECO:0000256" key="4">
    <source>
        <dbReference type="ARBA" id="ARBA00022468"/>
    </source>
</evidence>
<comment type="subcellular location">
    <subcellularLocation>
        <location evidence="1">Cytoplasm</location>
    </subcellularLocation>
</comment>
<dbReference type="PANTHER" id="PTHR21422:SF9">
    <property type="entry name" value="RAB3 GTPASE-ACTIVATING PROTEIN CATALYTIC SUBUNIT"/>
    <property type="match status" value="1"/>
</dbReference>
<evidence type="ECO:0000256" key="3">
    <source>
        <dbReference type="ARBA" id="ARBA00015817"/>
    </source>
</evidence>
<dbReference type="InterPro" id="IPR045700">
    <property type="entry name" value="Rab3GAP1"/>
</dbReference>
<name>A0A0N4ZKL7_PARTI</name>
<keyword evidence="4" id="KW-0343">GTPase activation</keyword>
<dbReference type="WBParaSite" id="PTRK_0000865000.1">
    <property type="protein sequence ID" value="PTRK_0000865000.1"/>
    <property type="gene ID" value="PTRK_0000865000"/>
</dbReference>
<dbReference type="GO" id="GO:0005096">
    <property type="term" value="F:GTPase activator activity"/>
    <property type="evidence" value="ECO:0007669"/>
    <property type="project" value="UniProtKB-KW"/>
</dbReference>
<evidence type="ECO:0000259" key="6">
    <source>
        <dbReference type="Pfam" id="PF13890"/>
    </source>
</evidence>
<dbReference type="AlphaFoldDB" id="A0A0N4ZKL7"/>
<evidence type="ECO:0000256" key="1">
    <source>
        <dbReference type="ARBA" id="ARBA00004496"/>
    </source>
</evidence>
<dbReference type="STRING" id="131310.A0A0N4ZKL7"/>
<dbReference type="InterPro" id="IPR026147">
    <property type="entry name" value="Rab3GAP1_conserved"/>
</dbReference>
<dbReference type="Proteomes" id="UP000038045">
    <property type="component" value="Unplaced"/>
</dbReference>
<keyword evidence="5" id="KW-0963">Cytoplasm</keyword>
<keyword evidence="7" id="KW-1185">Reference proteome</keyword>
<proteinExistence type="inferred from homology"/>
<comment type="similarity">
    <text evidence="2">Belongs to the Rab3-GAP catalytic subunit family.</text>
</comment>
<feature type="domain" description="Rab3GAP catalytic subunit conserved" evidence="6">
    <location>
        <begin position="494"/>
        <end position="634"/>
    </location>
</feature>
<evidence type="ECO:0000256" key="5">
    <source>
        <dbReference type="ARBA" id="ARBA00022490"/>
    </source>
</evidence>